<name>A0A7W6GBJ9_9HYPH</name>
<dbReference type="Proteomes" id="UP000582090">
    <property type="component" value="Unassembled WGS sequence"/>
</dbReference>
<evidence type="ECO:0000313" key="2">
    <source>
        <dbReference type="EMBL" id="MBB3963686.1"/>
    </source>
</evidence>
<dbReference type="InterPro" id="IPR018648">
    <property type="entry name" value="DUF2076"/>
</dbReference>
<feature type="compositionally biased region" description="Acidic residues" evidence="1">
    <location>
        <begin position="248"/>
        <end position="262"/>
    </location>
</feature>
<evidence type="ECO:0000256" key="1">
    <source>
        <dbReference type="SAM" id="MobiDB-lite"/>
    </source>
</evidence>
<evidence type="ECO:0000313" key="3">
    <source>
        <dbReference type="Proteomes" id="UP000582090"/>
    </source>
</evidence>
<accession>A0A7W6GBJ9</accession>
<reference evidence="2 3" key="1">
    <citation type="submission" date="2020-08" db="EMBL/GenBank/DDBJ databases">
        <title>Genomic Encyclopedia of Type Strains, Phase IV (KMG-IV): sequencing the most valuable type-strain genomes for metagenomic binning, comparative biology and taxonomic classification.</title>
        <authorList>
            <person name="Goeker M."/>
        </authorList>
    </citation>
    <scope>NUCLEOTIDE SEQUENCE [LARGE SCALE GENOMIC DNA]</scope>
    <source>
        <strain evidence="2 3">DSM 26575</strain>
    </source>
</reference>
<protein>
    <recommendedName>
        <fullName evidence="4">DUF2076 domain-containing protein</fullName>
    </recommendedName>
</protein>
<feature type="compositionally biased region" description="Polar residues" evidence="1">
    <location>
        <begin position="210"/>
        <end position="222"/>
    </location>
</feature>
<feature type="compositionally biased region" description="Polar residues" evidence="1">
    <location>
        <begin position="126"/>
        <end position="154"/>
    </location>
</feature>
<organism evidence="2 3">
    <name type="scientific">Rhizobium metallidurans</name>
    <dbReference type="NCBI Taxonomy" id="1265931"/>
    <lineage>
        <taxon>Bacteria</taxon>
        <taxon>Pseudomonadati</taxon>
        <taxon>Pseudomonadota</taxon>
        <taxon>Alphaproteobacteria</taxon>
        <taxon>Hyphomicrobiales</taxon>
        <taxon>Rhizobiaceae</taxon>
        <taxon>Rhizobium/Agrobacterium group</taxon>
        <taxon>Rhizobium</taxon>
    </lineage>
</organism>
<evidence type="ECO:0008006" key="4">
    <source>
        <dbReference type="Google" id="ProtNLM"/>
    </source>
</evidence>
<sequence>MSPEERQLLTALFERVRTAASTPRDREAEQLVDQNTREQPYSAYYLAQAVIVQEKGLEAAADRIRKLEDRVRQLEADQSDSHKAEQGGGFLSSIFGGSQPPQQRQQTTPTEGVSGPWGSAPRQQIRENQGFDTAPRMQQQPSGPWNPQMSSPSAGGSFLQGALGTAAGVAGGMLLANSLSGIFGGNHMASLGLGSGASPASAPTEETVINNYYNNDGGQQASGDADTTRQVADNSDNDDSGLQQADYDNSDDGFDDQSDFGGDDSSSA</sequence>
<feature type="region of interest" description="Disordered" evidence="1">
    <location>
        <begin position="75"/>
        <end position="157"/>
    </location>
</feature>
<dbReference type="RefSeq" id="WP_183899368.1">
    <property type="nucleotide sequence ID" value="NZ_JACIDW010000002.1"/>
</dbReference>
<comment type="caution">
    <text evidence="2">The sequence shown here is derived from an EMBL/GenBank/DDBJ whole genome shotgun (WGS) entry which is preliminary data.</text>
</comment>
<feature type="region of interest" description="Disordered" evidence="1">
    <location>
        <begin position="210"/>
        <end position="268"/>
    </location>
</feature>
<proteinExistence type="predicted"/>
<dbReference type="EMBL" id="JACIDW010000002">
    <property type="protein sequence ID" value="MBB3963686.1"/>
    <property type="molecule type" value="Genomic_DNA"/>
</dbReference>
<gene>
    <name evidence="2" type="ORF">GGQ67_001311</name>
</gene>
<dbReference type="Pfam" id="PF09849">
    <property type="entry name" value="DUF2076"/>
    <property type="match status" value="1"/>
</dbReference>
<feature type="compositionally biased region" description="Low complexity" evidence="1">
    <location>
        <begin position="91"/>
        <end position="110"/>
    </location>
</feature>
<dbReference type="AlphaFoldDB" id="A0A7W6GBJ9"/>
<feature type="compositionally biased region" description="Basic and acidic residues" evidence="1">
    <location>
        <begin position="75"/>
        <end position="85"/>
    </location>
</feature>
<keyword evidence="3" id="KW-1185">Reference proteome</keyword>